<evidence type="ECO:0000256" key="1">
    <source>
        <dbReference type="SAM" id="MobiDB-lite"/>
    </source>
</evidence>
<dbReference type="eggNOG" id="ENOG502S729">
    <property type="taxonomic scope" value="Eukaryota"/>
</dbReference>
<dbReference type="EMBL" id="KB933210">
    <property type="protein sequence ID" value="EON98563.1"/>
    <property type="molecule type" value="Genomic_DNA"/>
</dbReference>
<dbReference type="OrthoDB" id="8249012at2759"/>
<evidence type="ECO:0000313" key="2">
    <source>
        <dbReference type="EMBL" id="EON98563.1"/>
    </source>
</evidence>
<accession>R8BGX7</accession>
<dbReference type="Proteomes" id="UP000014074">
    <property type="component" value="Unassembled WGS sequence"/>
</dbReference>
<evidence type="ECO:0000313" key="3">
    <source>
        <dbReference type="Proteomes" id="UP000014074"/>
    </source>
</evidence>
<sequence>MGNHGVPAWEEISLDEFKDALQRYSPLIEDVSKSRGAKGGQKTLAELDRYRYVDAPQSFSLQSAGKVMGLDDVKSLVEWKLRHGKFRPTLMKLVSSNDSSFVQDTIKQARISYQKDKDVSAALAILTKLKGIGPATASLLLAILDPEHVPFFGDEVFYWLCCDGKVLPIKYNAKEYKELNEHSRKLAKRLGVKAIDIEQVAYVLMKQPGETPVKDEAPKEKDTKAAGHKATAKPASKSQAAVPAKTAAKRKQRSEDDTDQEPSVRRSRRGQRV</sequence>
<name>R8BGX7_PHAM7</name>
<keyword evidence="3" id="KW-1185">Reference proteome</keyword>
<dbReference type="KEGG" id="tmn:UCRPA7_5938"/>
<organism evidence="2 3">
    <name type="scientific">Phaeoacremonium minimum (strain UCR-PA7)</name>
    <name type="common">Esca disease fungus</name>
    <name type="synonym">Togninia minima</name>
    <dbReference type="NCBI Taxonomy" id="1286976"/>
    <lineage>
        <taxon>Eukaryota</taxon>
        <taxon>Fungi</taxon>
        <taxon>Dikarya</taxon>
        <taxon>Ascomycota</taxon>
        <taxon>Pezizomycotina</taxon>
        <taxon>Sordariomycetes</taxon>
        <taxon>Sordariomycetidae</taxon>
        <taxon>Togniniales</taxon>
        <taxon>Togniniaceae</taxon>
        <taxon>Phaeoacremonium</taxon>
    </lineage>
</organism>
<dbReference type="HOGENOM" id="CLU_048127_1_1_1"/>
<protein>
    <submittedName>
        <fullName evidence="2">Uncharacterized protein</fullName>
    </submittedName>
</protein>
<gene>
    <name evidence="2" type="ORF">UCRPA7_5938</name>
</gene>
<dbReference type="GeneID" id="19326543"/>
<proteinExistence type="predicted"/>
<dbReference type="PANTHER" id="PTHR21521:SF0">
    <property type="entry name" value="AMUN, ISOFORM A"/>
    <property type="match status" value="1"/>
</dbReference>
<dbReference type="AlphaFoldDB" id="R8BGX7"/>
<dbReference type="PANTHER" id="PTHR21521">
    <property type="entry name" value="AMUN, ISOFORM A"/>
    <property type="match status" value="1"/>
</dbReference>
<feature type="compositionally biased region" description="Basic and acidic residues" evidence="1">
    <location>
        <begin position="212"/>
        <end position="225"/>
    </location>
</feature>
<dbReference type="RefSeq" id="XP_007916672.1">
    <property type="nucleotide sequence ID" value="XM_007918481.1"/>
</dbReference>
<feature type="region of interest" description="Disordered" evidence="1">
    <location>
        <begin position="209"/>
        <end position="273"/>
    </location>
</feature>
<reference evidence="3" key="1">
    <citation type="journal article" date="2013" name="Genome Announc.">
        <title>Draft genome sequence of the ascomycete Phaeoacremonium aleophilum strain UCR-PA7, a causal agent of the esca disease complex in grapevines.</title>
        <authorList>
            <person name="Blanco-Ulate B."/>
            <person name="Rolshausen P."/>
            <person name="Cantu D."/>
        </authorList>
    </citation>
    <scope>NUCLEOTIDE SEQUENCE [LARGE SCALE GENOMIC DNA]</scope>
    <source>
        <strain evidence="3">UCR-PA7</strain>
    </source>
</reference>